<organism evidence="11 12">
    <name type="scientific">Malaciobacter mytili LMG 24559</name>
    <dbReference type="NCBI Taxonomy" id="1032238"/>
    <lineage>
        <taxon>Bacteria</taxon>
        <taxon>Pseudomonadati</taxon>
        <taxon>Campylobacterota</taxon>
        <taxon>Epsilonproteobacteria</taxon>
        <taxon>Campylobacterales</taxon>
        <taxon>Arcobacteraceae</taxon>
        <taxon>Malaciobacter</taxon>
    </lineage>
</organism>
<evidence type="ECO:0000313" key="12">
    <source>
        <dbReference type="Proteomes" id="UP000290092"/>
    </source>
</evidence>
<evidence type="ECO:0000259" key="9">
    <source>
        <dbReference type="PROSITE" id="PS50112"/>
    </source>
</evidence>
<dbReference type="SUPFAM" id="SSF52172">
    <property type="entry name" value="CheY-like"/>
    <property type="match status" value="1"/>
</dbReference>
<feature type="coiled-coil region" evidence="7">
    <location>
        <begin position="279"/>
        <end position="415"/>
    </location>
</feature>
<dbReference type="SUPFAM" id="SSF55785">
    <property type="entry name" value="PYP-like sensor domain (PAS domain)"/>
    <property type="match status" value="1"/>
</dbReference>
<dbReference type="RefSeq" id="WP_114843112.1">
    <property type="nucleotide sequence ID" value="NZ_CP031219.1"/>
</dbReference>
<dbReference type="Gene3D" id="3.30.450.20">
    <property type="entry name" value="PAS domain"/>
    <property type="match status" value="1"/>
</dbReference>
<keyword evidence="3 6" id="KW-0597">Phosphoprotein</keyword>
<dbReference type="SMART" id="SM00448">
    <property type="entry name" value="REC"/>
    <property type="match status" value="1"/>
</dbReference>
<dbReference type="GO" id="GO:0097588">
    <property type="term" value="P:archaeal or bacterial-type flagellum-dependent cell motility"/>
    <property type="evidence" value="ECO:0007669"/>
    <property type="project" value="UniProtKB-KW"/>
</dbReference>
<dbReference type="PROSITE" id="PS50110">
    <property type="entry name" value="RESPONSE_REGULATORY"/>
    <property type="match status" value="1"/>
</dbReference>
<dbReference type="Gene3D" id="3.40.50.2300">
    <property type="match status" value="1"/>
</dbReference>
<dbReference type="CDD" id="cd00130">
    <property type="entry name" value="PAS"/>
    <property type="match status" value="1"/>
</dbReference>
<dbReference type="GO" id="GO:0006935">
    <property type="term" value="P:chemotaxis"/>
    <property type="evidence" value="ECO:0007669"/>
    <property type="project" value="UniProtKB-KW"/>
</dbReference>
<dbReference type="PANTHER" id="PTHR44591:SF14">
    <property type="entry name" value="PROTEIN PILG"/>
    <property type="match status" value="1"/>
</dbReference>
<dbReference type="InterPro" id="IPR035965">
    <property type="entry name" value="PAS-like_dom_sf"/>
</dbReference>
<dbReference type="InterPro" id="IPR000014">
    <property type="entry name" value="PAS"/>
</dbReference>
<name>A0AAX2AC82_9BACT</name>
<dbReference type="CDD" id="cd00156">
    <property type="entry name" value="REC"/>
    <property type="match status" value="1"/>
</dbReference>
<feature type="domain" description="Response regulatory" evidence="8">
    <location>
        <begin position="11"/>
        <end position="127"/>
    </location>
</feature>
<protein>
    <recommendedName>
        <fullName evidence="13">PAS sensor-containing response regulator</fullName>
    </recommendedName>
</protein>
<gene>
    <name evidence="11" type="ORF">CP985_12750</name>
</gene>
<reference evidence="11 12" key="1">
    <citation type="submission" date="2017-09" db="EMBL/GenBank/DDBJ databases">
        <title>Genomics of the genus Arcobacter.</title>
        <authorList>
            <person name="Perez-Cataluna A."/>
            <person name="Figueras M.J."/>
            <person name="Salas-Masso N."/>
        </authorList>
    </citation>
    <scope>NUCLEOTIDE SEQUENCE [LARGE SCALE GENOMIC DNA]</scope>
    <source>
        <strain evidence="11 12">CECT 7386</strain>
    </source>
</reference>
<dbReference type="PROSITE" id="PS50113">
    <property type="entry name" value="PAC"/>
    <property type="match status" value="1"/>
</dbReference>
<evidence type="ECO:0008006" key="13">
    <source>
        <dbReference type="Google" id="ProtNLM"/>
    </source>
</evidence>
<dbReference type="InterPro" id="IPR011006">
    <property type="entry name" value="CheY-like_superfamily"/>
</dbReference>
<dbReference type="InterPro" id="IPR001789">
    <property type="entry name" value="Sig_transdc_resp-reg_receiver"/>
</dbReference>
<dbReference type="EMBL" id="NXID01000055">
    <property type="protein sequence ID" value="RXK13811.1"/>
    <property type="molecule type" value="Genomic_DNA"/>
</dbReference>
<evidence type="ECO:0000256" key="7">
    <source>
        <dbReference type="SAM" id="Coils"/>
    </source>
</evidence>
<dbReference type="GO" id="GO:0000160">
    <property type="term" value="P:phosphorelay signal transduction system"/>
    <property type="evidence" value="ECO:0007669"/>
    <property type="project" value="UniProtKB-KW"/>
</dbReference>
<dbReference type="InterPro" id="IPR000700">
    <property type="entry name" value="PAS-assoc_C"/>
</dbReference>
<evidence type="ECO:0000256" key="6">
    <source>
        <dbReference type="PROSITE-ProRule" id="PRU00169"/>
    </source>
</evidence>
<evidence type="ECO:0000313" key="11">
    <source>
        <dbReference type="EMBL" id="RXK13811.1"/>
    </source>
</evidence>
<keyword evidence="5" id="KW-0902">Two-component regulatory system</keyword>
<proteinExistence type="predicted"/>
<dbReference type="AlphaFoldDB" id="A0AAX2AC82"/>
<feature type="domain" description="PAS" evidence="9">
    <location>
        <begin position="160"/>
        <end position="211"/>
    </location>
</feature>
<comment type="caution">
    <text evidence="11">The sequence shown here is derived from an EMBL/GenBank/DDBJ whole genome shotgun (WGS) entry which is preliminary data.</text>
</comment>
<dbReference type="PROSITE" id="PS50112">
    <property type="entry name" value="PAS"/>
    <property type="match status" value="1"/>
</dbReference>
<keyword evidence="4" id="KW-0283">Flagellar rotation</keyword>
<accession>A0AAX2AC82</accession>
<sequence length="415" mass="48858">MLDLSFLSNLSILYVEDHQSTQEELGRIFKTFFKNVFIASNGEEGLQLFNNKKDEIDIIISDINMPNLSGIEMLKQIRIDNKDIPVIFATAYSESKFLLDAIKLNTAAYILKPYDVEDMILKIQQITKDVENSKLVKLQQVELEQYISVIDKVAIISRTNKKGVITFVNQRFCETSGYTKDELLGEAHNIVRHPEMPSQIFQTLWDEIKVGKMWQGKVKNRAKNGEPYYVNATIIPRFNAKNEIVEYIGIRFLITDDENEKRKFKKNILSSIKESKQKETLYLSEIKKLESNIKTLEKAVLFRNEAYENEKEKSSKQYSQLLYYEKEIKNLNNNMEKTRKESYDKLFELVNKLKKFKIINDDLKKKNDKLSLEMNLRRDEFVKLNDQVREQSKIISNLKEVIEHREHQLERTKKL</sequence>
<comment type="cofactor">
    <cofactor evidence="1">
        <name>Mg(2+)</name>
        <dbReference type="ChEBI" id="CHEBI:18420"/>
    </cofactor>
</comment>
<dbReference type="Pfam" id="PF00072">
    <property type="entry name" value="Response_reg"/>
    <property type="match status" value="1"/>
</dbReference>
<evidence type="ECO:0000259" key="10">
    <source>
        <dbReference type="PROSITE" id="PS50113"/>
    </source>
</evidence>
<dbReference type="Pfam" id="PF08447">
    <property type="entry name" value="PAS_3"/>
    <property type="match status" value="1"/>
</dbReference>
<evidence type="ECO:0000259" key="8">
    <source>
        <dbReference type="PROSITE" id="PS50110"/>
    </source>
</evidence>
<dbReference type="Proteomes" id="UP000290092">
    <property type="component" value="Unassembled WGS sequence"/>
</dbReference>
<evidence type="ECO:0000256" key="3">
    <source>
        <dbReference type="ARBA" id="ARBA00022553"/>
    </source>
</evidence>
<keyword evidence="2" id="KW-0145">Chemotaxis</keyword>
<keyword evidence="7" id="KW-0175">Coiled coil</keyword>
<evidence type="ECO:0000256" key="1">
    <source>
        <dbReference type="ARBA" id="ARBA00001946"/>
    </source>
</evidence>
<feature type="modified residue" description="4-aspartylphosphate" evidence="6">
    <location>
        <position position="62"/>
    </location>
</feature>
<dbReference type="NCBIfam" id="TIGR00229">
    <property type="entry name" value="sensory_box"/>
    <property type="match status" value="1"/>
</dbReference>
<dbReference type="InterPro" id="IPR013655">
    <property type="entry name" value="PAS_fold_3"/>
</dbReference>
<dbReference type="KEGG" id="amyt:AMYT_2775"/>
<evidence type="ECO:0000256" key="2">
    <source>
        <dbReference type="ARBA" id="ARBA00022500"/>
    </source>
</evidence>
<dbReference type="InterPro" id="IPR050595">
    <property type="entry name" value="Bact_response_regulator"/>
</dbReference>
<evidence type="ECO:0000256" key="4">
    <source>
        <dbReference type="ARBA" id="ARBA00022779"/>
    </source>
</evidence>
<evidence type="ECO:0000256" key="5">
    <source>
        <dbReference type="ARBA" id="ARBA00023012"/>
    </source>
</evidence>
<feature type="domain" description="PAC" evidence="10">
    <location>
        <begin position="212"/>
        <end position="266"/>
    </location>
</feature>
<dbReference type="PANTHER" id="PTHR44591">
    <property type="entry name" value="STRESS RESPONSE REGULATOR PROTEIN 1"/>
    <property type="match status" value="1"/>
</dbReference>
<keyword evidence="12" id="KW-1185">Reference proteome</keyword>